<name>A0ABS4XD98_9MICC</name>
<dbReference type="RefSeq" id="WP_209997279.1">
    <property type="nucleotide sequence ID" value="NZ_BAAAJY010000002.1"/>
</dbReference>
<evidence type="ECO:0000259" key="11">
    <source>
        <dbReference type="SMART" id="SM00756"/>
    </source>
</evidence>
<keyword evidence="7 10" id="KW-0472">Membrane</keyword>
<keyword evidence="9" id="KW-0676">Redox-active center</keyword>
<sequence>MSTSRADADSTSIDEAGLPALRRAKPFGFFLVLTAGVAWIASGILVLERLALYKNPDYVTSCDFNPWVSCGTIMKSSQAALLGFPNPFLGIVGFGIVITIGMALLAGARFARWYWLGLQAGVTLAMVFIIWLWSQALYEINALCLYCMVVWAMMIPMFMFTTARNAAHGVIPAPAGLKRFLAEWTWVLTVVLLILAAASVVLRFPQAFFGG</sequence>
<evidence type="ECO:0000256" key="1">
    <source>
        <dbReference type="ARBA" id="ARBA00004141"/>
    </source>
</evidence>
<dbReference type="InterPro" id="IPR041714">
    <property type="entry name" value="VKOR_Actinobacteria"/>
</dbReference>
<accession>A0ABS4XD98</accession>
<dbReference type="Gene3D" id="1.20.1440.130">
    <property type="entry name" value="VKOR domain"/>
    <property type="match status" value="1"/>
</dbReference>
<dbReference type="InterPro" id="IPR012932">
    <property type="entry name" value="VKOR"/>
</dbReference>
<evidence type="ECO:0000313" key="13">
    <source>
        <dbReference type="Proteomes" id="UP001296993"/>
    </source>
</evidence>
<evidence type="ECO:0000256" key="6">
    <source>
        <dbReference type="ARBA" id="ARBA00023002"/>
    </source>
</evidence>
<protein>
    <submittedName>
        <fullName evidence="12">Membrane protein</fullName>
    </submittedName>
</protein>
<feature type="transmembrane region" description="Helical" evidence="10">
    <location>
        <begin position="113"/>
        <end position="134"/>
    </location>
</feature>
<dbReference type="SMART" id="SM00756">
    <property type="entry name" value="VKc"/>
    <property type="match status" value="1"/>
</dbReference>
<gene>
    <name evidence="12" type="ORF">JOF47_001884</name>
</gene>
<feature type="domain" description="Vitamin K epoxide reductase" evidence="11">
    <location>
        <begin position="24"/>
        <end position="165"/>
    </location>
</feature>
<dbReference type="Pfam" id="PF07884">
    <property type="entry name" value="VKOR"/>
    <property type="match status" value="1"/>
</dbReference>
<feature type="transmembrane region" description="Helical" evidence="10">
    <location>
        <begin position="27"/>
        <end position="47"/>
    </location>
</feature>
<evidence type="ECO:0000256" key="9">
    <source>
        <dbReference type="ARBA" id="ARBA00023284"/>
    </source>
</evidence>
<keyword evidence="5 10" id="KW-1133">Transmembrane helix</keyword>
<evidence type="ECO:0000313" key="12">
    <source>
        <dbReference type="EMBL" id="MBP2386373.1"/>
    </source>
</evidence>
<keyword evidence="3 10" id="KW-0812">Transmembrane</keyword>
<evidence type="ECO:0000256" key="8">
    <source>
        <dbReference type="ARBA" id="ARBA00023157"/>
    </source>
</evidence>
<feature type="transmembrane region" description="Helical" evidence="10">
    <location>
        <begin position="181"/>
        <end position="202"/>
    </location>
</feature>
<dbReference type="CDD" id="cd12922">
    <property type="entry name" value="VKOR_5"/>
    <property type="match status" value="1"/>
</dbReference>
<keyword evidence="13" id="KW-1185">Reference proteome</keyword>
<comment type="similarity">
    <text evidence="2">Belongs to the VKOR family.</text>
</comment>
<comment type="caution">
    <text evidence="12">The sequence shown here is derived from an EMBL/GenBank/DDBJ whole genome shotgun (WGS) entry which is preliminary data.</text>
</comment>
<keyword evidence="4" id="KW-0874">Quinone</keyword>
<evidence type="ECO:0000256" key="3">
    <source>
        <dbReference type="ARBA" id="ARBA00022692"/>
    </source>
</evidence>
<organism evidence="12 13">
    <name type="scientific">Paeniglutamicibacter kerguelensis</name>
    <dbReference type="NCBI Taxonomy" id="254788"/>
    <lineage>
        <taxon>Bacteria</taxon>
        <taxon>Bacillati</taxon>
        <taxon>Actinomycetota</taxon>
        <taxon>Actinomycetes</taxon>
        <taxon>Micrococcales</taxon>
        <taxon>Micrococcaceae</taxon>
        <taxon>Paeniglutamicibacter</taxon>
    </lineage>
</organism>
<evidence type="ECO:0000256" key="4">
    <source>
        <dbReference type="ARBA" id="ARBA00022719"/>
    </source>
</evidence>
<feature type="transmembrane region" description="Helical" evidence="10">
    <location>
        <begin position="88"/>
        <end position="106"/>
    </location>
</feature>
<evidence type="ECO:0000256" key="7">
    <source>
        <dbReference type="ARBA" id="ARBA00023136"/>
    </source>
</evidence>
<reference evidence="12 13" key="1">
    <citation type="submission" date="2021-03" db="EMBL/GenBank/DDBJ databases">
        <title>Sequencing the genomes of 1000 actinobacteria strains.</title>
        <authorList>
            <person name="Klenk H.-P."/>
        </authorList>
    </citation>
    <scope>NUCLEOTIDE SEQUENCE [LARGE SCALE GENOMIC DNA]</scope>
    <source>
        <strain evidence="12 13">DSM 15797</strain>
    </source>
</reference>
<dbReference type="EMBL" id="JAGIOF010000001">
    <property type="protein sequence ID" value="MBP2386373.1"/>
    <property type="molecule type" value="Genomic_DNA"/>
</dbReference>
<feature type="transmembrane region" description="Helical" evidence="10">
    <location>
        <begin position="140"/>
        <end position="160"/>
    </location>
</feature>
<evidence type="ECO:0000256" key="2">
    <source>
        <dbReference type="ARBA" id="ARBA00006214"/>
    </source>
</evidence>
<proteinExistence type="inferred from homology"/>
<dbReference type="InterPro" id="IPR038354">
    <property type="entry name" value="VKOR_sf"/>
</dbReference>
<evidence type="ECO:0000256" key="5">
    <source>
        <dbReference type="ARBA" id="ARBA00022989"/>
    </source>
</evidence>
<keyword evidence="8" id="KW-1015">Disulfide bond</keyword>
<evidence type="ECO:0000256" key="10">
    <source>
        <dbReference type="SAM" id="Phobius"/>
    </source>
</evidence>
<keyword evidence="6" id="KW-0560">Oxidoreductase</keyword>
<dbReference type="Proteomes" id="UP001296993">
    <property type="component" value="Unassembled WGS sequence"/>
</dbReference>
<comment type="subcellular location">
    <subcellularLocation>
        <location evidence="1">Membrane</location>
        <topology evidence="1">Multi-pass membrane protein</topology>
    </subcellularLocation>
</comment>